<dbReference type="EMBL" id="JACHFL010000006">
    <property type="protein sequence ID" value="MBB5363608.1"/>
    <property type="molecule type" value="Genomic_DNA"/>
</dbReference>
<accession>A0A7W8JVK1</accession>
<gene>
    <name evidence="2" type="ORF">HNQ08_002714</name>
</gene>
<sequence>MRRLSTVNNALLVLSLSSWGLAGTATAPSTPYLGSTVPFLKTTFCQLNRCTHLSTIPVLGHTEETYSVRLPQDPSPHLLTVLRAQGKVVKLSTRVFGQDDMPGLAEVALFKFASGSKILTLGTLQNLTNRGQRPTIKGALNHSYSVTVASLPIGDYAEIWFSIAALPDF</sequence>
<name>A0A7W8JVK1_9DEIO</name>
<reference evidence="2 3" key="1">
    <citation type="submission" date="2020-08" db="EMBL/GenBank/DDBJ databases">
        <title>Genomic Encyclopedia of Type Strains, Phase IV (KMG-IV): sequencing the most valuable type-strain genomes for metagenomic binning, comparative biology and taxonomic classification.</title>
        <authorList>
            <person name="Goeker M."/>
        </authorList>
    </citation>
    <scope>NUCLEOTIDE SEQUENCE [LARGE SCALE GENOMIC DNA]</scope>
    <source>
        <strain evidence="2 3">DSM 27939</strain>
    </source>
</reference>
<comment type="caution">
    <text evidence="2">The sequence shown here is derived from an EMBL/GenBank/DDBJ whole genome shotgun (WGS) entry which is preliminary data.</text>
</comment>
<evidence type="ECO:0000256" key="1">
    <source>
        <dbReference type="SAM" id="SignalP"/>
    </source>
</evidence>
<feature type="signal peptide" evidence="1">
    <location>
        <begin position="1"/>
        <end position="22"/>
    </location>
</feature>
<keyword evidence="3" id="KW-1185">Reference proteome</keyword>
<protein>
    <submittedName>
        <fullName evidence="2">Uncharacterized protein</fullName>
    </submittedName>
</protein>
<evidence type="ECO:0000313" key="2">
    <source>
        <dbReference type="EMBL" id="MBB5363608.1"/>
    </source>
</evidence>
<organism evidence="2 3">
    <name type="scientific">Deinococcus humi</name>
    <dbReference type="NCBI Taxonomy" id="662880"/>
    <lineage>
        <taxon>Bacteria</taxon>
        <taxon>Thermotogati</taxon>
        <taxon>Deinococcota</taxon>
        <taxon>Deinococci</taxon>
        <taxon>Deinococcales</taxon>
        <taxon>Deinococcaceae</taxon>
        <taxon>Deinococcus</taxon>
    </lineage>
</organism>
<evidence type="ECO:0000313" key="3">
    <source>
        <dbReference type="Proteomes" id="UP000552709"/>
    </source>
</evidence>
<dbReference type="Proteomes" id="UP000552709">
    <property type="component" value="Unassembled WGS sequence"/>
</dbReference>
<keyword evidence="1" id="KW-0732">Signal</keyword>
<proteinExistence type="predicted"/>
<dbReference type="AlphaFoldDB" id="A0A7W8JVK1"/>
<feature type="chain" id="PRO_5030769600" evidence="1">
    <location>
        <begin position="23"/>
        <end position="169"/>
    </location>
</feature>
<dbReference type="RefSeq" id="WP_184132827.1">
    <property type="nucleotide sequence ID" value="NZ_JACHFL010000006.1"/>
</dbReference>